<evidence type="ECO:0000313" key="1">
    <source>
        <dbReference type="EMBL" id="KAI9272716.1"/>
    </source>
</evidence>
<reference evidence="1" key="1">
    <citation type="journal article" date="2022" name="IScience">
        <title>Evolution of zygomycete secretomes and the origins of terrestrial fungal ecologies.</title>
        <authorList>
            <person name="Chang Y."/>
            <person name="Wang Y."/>
            <person name="Mondo S."/>
            <person name="Ahrendt S."/>
            <person name="Andreopoulos W."/>
            <person name="Barry K."/>
            <person name="Beard J."/>
            <person name="Benny G.L."/>
            <person name="Blankenship S."/>
            <person name="Bonito G."/>
            <person name="Cuomo C."/>
            <person name="Desiro A."/>
            <person name="Gervers K.A."/>
            <person name="Hundley H."/>
            <person name="Kuo A."/>
            <person name="LaButti K."/>
            <person name="Lang B.F."/>
            <person name="Lipzen A."/>
            <person name="O'Donnell K."/>
            <person name="Pangilinan J."/>
            <person name="Reynolds N."/>
            <person name="Sandor L."/>
            <person name="Smith M.E."/>
            <person name="Tsang A."/>
            <person name="Grigoriev I.V."/>
            <person name="Stajich J.E."/>
            <person name="Spatafora J.W."/>
        </authorList>
    </citation>
    <scope>NUCLEOTIDE SEQUENCE</scope>
    <source>
        <strain evidence="1">RSA 2281</strain>
    </source>
</reference>
<evidence type="ECO:0000313" key="2">
    <source>
        <dbReference type="Proteomes" id="UP001209540"/>
    </source>
</evidence>
<keyword evidence="2" id="KW-1185">Reference proteome</keyword>
<protein>
    <submittedName>
        <fullName evidence="1">Uncharacterized protein</fullName>
    </submittedName>
</protein>
<dbReference type="SUPFAM" id="SSF52047">
    <property type="entry name" value="RNI-like"/>
    <property type="match status" value="1"/>
</dbReference>
<proteinExistence type="predicted"/>
<gene>
    <name evidence="1" type="ORF">BDA99DRAFT_533554</name>
</gene>
<comment type="caution">
    <text evidence="1">The sequence shown here is derived from an EMBL/GenBank/DDBJ whole genome shotgun (WGS) entry which is preliminary data.</text>
</comment>
<dbReference type="Gene3D" id="3.80.10.10">
    <property type="entry name" value="Ribonuclease Inhibitor"/>
    <property type="match status" value="1"/>
</dbReference>
<dbReference type="AlphaFoldDB" id="A0AAD5PHP4"/>
<dbReference type="Proteomes" id="UP001209540">
    <property type="component" value="Unassembled WGS sequence"/>
</dbReference>
<name>A0AAD5PHP4_9FUNG</name>
<sequence>MIDIGAVLIQCPTLETFFFRFITEALKDADSKGLPPCNNNIKSLDLLYTSEGITADEMQNILEICTGLRRLTLMNIDYAVIRHNYSLRNCTYAKTLNRYENPSHDSPLR</sequence>
<accession>A0AAD5PHP4</accession>
<reference evidence="1" key="2">
    <citation type="submission" date="2023-02" db="EMBL/GenBank/DDBJ databases">
        <authorList>
            <consortium name="DOE Joint Genome Institute"/>
            <person name="Mondo S.J."/>
            <person name="Chang Y."/>
            <person name="Wang Y."/>
            <person name="Ahrendt S."/>
            <person name="Andreopoulos W."/>
            <person name="Barry K."/>
            <person name="Beard J."/>
            <person name="Benny G.L."/>
            <person name="Blankenship S."/>
            <person name="Bonito G."/>
            <person name="Cuomo C."/>
            <person name="Desiro A."/>
            <person name="Gervers K.A."/>
            <person name="Hundley H."/>
            <person name="Kuo A."/>
            <person name="LaButti K."/>
            <person name="Lang B.F."/>
            <person name="Lipzen A."/>
            <person name="O'Donnell K."/>
            <person name="Pangilinan J."/>
            <person name="Reynolds N."/>
            <person name="Sandor L."/>
            <person name="Smith M.W."/>
            <person name="Tsang A."/>
            <person name="Grigoriev I.V."/>
            <person name="Stajich J.E."/>
            <person name="Spatafora J.W."/>
        </authorList>
    </citation>
    <scope>NUCLEOTIDE SEQUENCE</scope>
    <source>
        <strain evidence="1">RSA 2281</strain>
    </source>
</reference>
<organism evidence="1 2">
    <name type="scientific">Phascolomyces articulosus</name>
    <dbReference type="NCBI Taxonomy" id="60185"/>
    <lineage>
        <taxon>Eukaryota</taxon>
        <taxon>Fungi</taxon>
        <taxon>Fungi incertae sedis</taxon>
        <taxon>Mucoromycota</taxon>
        <taxon>Mucoromycotina</taxon>
        <taxon>Mucoromycetes</taxon>
        <taxon>Mucorales</taxon>
        <taxon>Lichtheimiaceae</taxon>
        <taxon>Phascolomyces</taxon>
    </lineage>
</organism>
<dbReference type="InterPro" id="IPR032675">
    <property type="entry name" value="LRR_dom_sf"/>
</dbReference>
<dbReference type="EMBL" id="JAIXMP010000005">
    <property type="protein sequence ID" value="KAI9272716.1"/>
    <property type="molecule type" value="Genomic_DNA"/>
</dbReference>